<dbReference type="Proteomes" id="UP000737171">
    <property type="component" value="Unassembled WGS sequence"/>
</dbReference>
<protein>
    <recommendedName>
        <fullName evidence="3">Lipoprotein</fullName>
    </recommendedName>
</protein>
<evidence type="ECO:0008006" key="3">
    <source>
        <dbReference type="Google" id="ProtNLM"/>
    </source>
</evidence>
<sequence length="296" mass="31378">MHSVGPWLAIGVLALASGCATRSVDVRAKPGDPAAYTSWNCDRLFGEIDSVQQRAADVAYAVDARVGHNMIALGLGVTVFWPALLAMRPDGMEAVELAELKGRFEAMQVAAARRRCDTTLTAASASEGAGALPVALGDRLVYEHRAGHRGLPHELGMRVASLRSDPPEFSVDLDGQAVSLPQRSQLIGWQRLLRRELELGQVLAGELAAADASPGTARVRGQVVAIGPQQIGGRDFDVAVIELFGDAPAGAGGSTRLDGVMSVDRRSGVLLRLELRCENANYALRRRLVRVEAAGG</sequence>
<reference evidence="1 2" key="1">
    <citation type="submission" date="2020-05" db="EMBL/GenBank/DDBJ databases">
        <title>Aquincola sp. isolate from soil.</title>
        <authorList>
            <person name="Han J."/>
            <person name="Kim D.-U."/>
        </authorList>
    </citation>
    <scope>NUCLEOTIDE SEQUENCE [LARGE SCALE GENOMIC DNA]</scope>
    <source>
        <strain evidence="1 2">S2</strain>
    </source>
</reference>
<name>A0ABX2ENS3_9BURK</name>
<gene>
    <name evidence="1" type="ORF">HLB44_24305</name>
</gene>
<dbReference type="EMBL" id="JABRWJ010000007">
    <property type="protein sequence ID" value="NRF70134.1"/>
    <property type="molecule type" value="Genomic_DNA"/>
</dbReference>
<proteinExistence type="predicted"/>
<organism evidence="1 2">
    <name type="scientific">Pseudaquabacterium terrae</name>
    <dbReference type="NCBI Taxonomy" id="2732868"/>
    <lineage>
        <taxon>Bacteria</taxon>
        <taxon>Pseudomonadati</taxon>
        <taxon>Pseudomonadota</taxon>
        <taxon>Betaproteobacteria</taxon>
        <taxon>Burkholderiales</taxon>
        <taxon>Sphaerotilaceae</taxon>
        <taxon>Pseudaquabacterium</taxon>
    </lineage>
</organism>
<evidence type="ECO:0000313" key="2">
    <source>
        <dbReference type="Proteomes" id="UP000737171"/>
    </source>
</evidence>
<accession>A0ABX2ENS3</accession>
<comment type="caution">
    <text evidence="1">The sequence shown here is derived from an EMBL/GenBank/DDBJ whole genome shotgun (WGS) entry which is preliminary data.</text>
</comment>
<dbReference type="RefSeq" id="WP_173128413.1">
    <property type="nucleotide sequence ID" value="NZ_JABRWJ010000007.1"/>
</dbReference>
<evidence type="ECO:0000313" key="1">
    <source>
        <dbReference type="EMBL" id="NRF70134.1"/>
    </source>
</evidence>
<keyword evidence="2" id="KW-1185">Reference proteome</keyword>